<dbReference type="SUPFAM" id="SSF51735">
    <property type="entry name" value="NAD(P)-binding Rossmann-fold domains"/>
    <property type="match status" value="1"/>
</dbReference>
<dbReference type="InterPro" id="IPR006139">
    <property type="entry name" value="D-isomer_2_OHA_DH_cat_dom"/>
</dbReference>
<evidence type="ECO:0000256" key="3">
    <source>
        <dbReference type="RuleBase" id="RU003719"/>
    </source>
</evidence>
<keyword evidence="2" id="KW-0520">NAD</keyword>
<comment type="caution">
    <text evidence="6">The sequence shown here is derived from an EMBL/GenBank/DDBJ whole genome shotgun (WGS) entry which is preliminary data.</text>
</comment>
<evidence type="ECO:0000256" key="1">
    <source>
        <dbReference type="ARBA" id="ARBA00023002"/>
    </source>
</evidence>
<comment type="similarity">
    <text evidence="3">Belongs to the D-isomer specific 2-hydroxyacid dehydrogenase family.</text>
</comment>
<feature type="domain" description="D-isomer specific 2-hydroxyacid dehydrogenase NAD-binding" evidence="5">
    <location>
        <begin position="111"/>
        <end position="284"/>
    </location>
</feature>
<dbReference type="Pfam" id="PF02826">
    <property type="entry name" value="2-Hacid_dh_C"/>
    <property type="match status" value="1"/>
</dbReference>
<dbReference type="CDD" id="cd12155">
    <property type="entry name" value="PGDH_1"/>
    <property type="match status" value="1"/>
</dbReference>
<organism evidence="6 7">
    <name type="scientific">Polysphondylium violaceum</name>
    <dbReference type="NCBI Taxonomy" id="133409"/>
    <lineage>
        <taxon>Eukaryota</taxon>
        <taxon>Amoebozoa</taxon>
        <taxon>Evosea</taxon>
        <taxon>Eumycetozoa</taxon>
        <taxon>Dictyostelia</taxon>
        <taxon>Dictyosteliales</taxon>
        <taxon>Dictyosteliaceae</taxon>
        <taxon>Polysphondylium</taxon>
    </lineage>
</organism>
<protein>
    <recommendedName>
        <fullName evidence="8">D-isomer specific 2-hydroxyacid dehydrogenase NAD-binding domain-containing protein</fullName>
    </recommendedName>
</protein>
<evidence type="ECO:0000259" key="5">
    <source>
        <dbReference type="Pfam" id="PF02826"/>
    </source>
</evidence>
<accession>A0A8J4V039</accession>
<dbReference type="PANTHER" id="PTHR43333">
    <property type="entry name" value="2-HACID_DH_C DOMAIN-CONTAINING PROTEIN"/>
    <property type="match status" value="1"/>
</dbReference>
<dbReference type="GO" id="GO:0051287">
    <property type="term" value="F:NAD binding"/>
    <property type="evidence" value="ECO:0007669"/>
    <property type="project" value="InterPro"/>
</dbReference>
<evidence type="ECO:0000313" key="7">
    <source>
        <dbReference type="Proteomes" id="UP000695562"/>
    </source>
</evidence>
<keyword evidence="1 3" id="KW-0560">Oxidoreductase</keyword>
<dbReference type="InterPro" id="IPR036291">
    <property type="entry name" value="NAD(P)-bd_dom_sf"/>
</dbReference>
<evidence type="ECO:0000259" key="4">
    <source>
        <dbReference type="Pfam" id="PF00389"/>
    </source>
</evidence>
<evidence type="ECO:0000256" key="2">
    <source>
        <dbReference type="ARBA" id="ARBA00023027"/>
    </source>
</evidence>
<dbReference type="GO" id="GO:0016616">
    <property type="term" value="F:oxidoreductase activity, acting on the CH-OH group of donors, NAD or NADP as acceptor"/>
    <property type="evidence" value="ECO:0007669"/>
    <property type="project" value="InterPro"/>
</dbReference>
<name>A0A8J4V039_9MYCE</name>
<reference evidence="6" key="1">
    <citation type="submission" date="2020-01" db="EMBL/GenBank/DDBJ databases">
        <title>Development of genomics and gene disruption for Polysphondylium violaceum indicates a role for the polyketide synthase stlB in stalk morphogenesis.</title>
        <authorList>
            <person name="Narita B."/>
            <person name="Kawabe Y."/>
            <person name="Kin K."/>
            <person name="Saito T."/>
            <person name="Gibbs R."/>
            <person name="Kuspa A."/>
            <person name="Muzny D."/>
            <person name="Queller D."/>
            <person name="Richards S."/>
            <person name="Strassman J."/>
            <person name="Sucgang R."/>
            <person name="Worley K."/>
            <person name="Schaap P."/>
        </authorList>
    </citation>
    <scope>NUCLEOTIDE SEQUENCE</scope>
    <source>
        <strain evidence="6">QSvi11</strain>
    </source>
</reference>
<dbReference type="AlphaFoldDB" id="A0A8J4V039"/>
<dbReference type="SUPFAM" id="SSF52283">
    <property type="entry name" value="Formate/glycerate dehydrogenase catalytic domain-like"/>
    <property type="match status" value="1"/>
</dbReference>
<dbReference type="OrthoDB" id="28764at2759"/>
<dbReference type="EMBL" id="AJWJ01000114">
    <property type="protein sequence ID" value="KAF2075105.1"/>
    <property type="molecule type" value="Genomic_DNA"/>
</dbReference>
<evidence type="ECO:0008006" key="8">
    <source>
        <dbReference type="Google" id="ProtNLM"/>
    </source>
</evidence>
<gene>
    <name evidence="6" type="ORF">CYY_003582</name>
</gene>
<sequence length="322" mass="35819">MATSKPIICLFKAIHQFQFDRIKELAPQYELINCVTSVPEDLDTDAIEIIIGYNRDIVNRILVSEKSRLKWIQAVTAGIDTYDLETINKRGILFSNASGIHKESTAEHVLAILLSEYRGIREAVQDQLNSHWRKITTFGELSGKKILIVGTGQIGERLAELCKAFEMEVYGVNTSGRQISGFVQCVSQKNITSILGQMDIVVNILPLTPDTHHFYNAALFASMKDGVFFVNVGRGPSVDINSLIDAVKQGKIGFAGLDVFESEPLSSDSPLWSLSNVLVTPHNAGKVRNYKNKLFQIVEPNLISFLKNGTLVKNQIDFNKGY</sequence>
<proteinExistence type="inferred from homology"/>
<dbReference type="Proteomes" id="UP000695562">
    <property type="component" value="Unassembled WGS sequence"/>
</dbReference>
<dbReference type="PANTHER" id="PTHR43333:SF1">
    <property type="entry name" value="D-ISOMER SPECIFIC 2-HYDROXYACID DEHYDROGENASE NAD-BINDING DOMAIN-CONTAINING PROTEIN"/>
    <property type="match status" value="1"/>
</dbReference>
<feature type="domain" description="D-isomer specific 2-hydroxyacid dehydrogenase catalytic" evidence="4">
    <location>
        <begin position="39"/>
        <end position="309"/>
    </location>
</feature>
<dbReference type="InterPro" id="IPR006140">
    <property type="entry name" value="D-isomer_DH_NAD-bd"/>
</dbReference>
<evidence type="ECO:0000313" key="6">
    <source>
        <dbReference type="EMBL" id="KAF2075105.1"/>
    </source>
</evidence>
<keyword evidence="7" id="KW-1185">Reference proteome</keyword>
<dbReference type="Gene3D" id="3.40.50.720">
    <property type="entry name" value="NAD(P)-binding Rossmann-like Domain"/>
    <property type="match status" value="2"/>
</dbReference>
<dbReference type="Pfam" id="PF00389">
    <property type="entry name" value="2-Hacid_dh"/>
    <property type="match status" value="1"/>
</dbReference>